<feature type="region of interest" description="Disordered" evidence="2">
    <location>
        <begin position="274"/>
        <end position="295"/>
    </location>
</feature>
<dbReference type="AlphaFoldDB" id="A0A1B0A452"/>
<dbReference type="VEuPathDB" id="VectorBase:GPAI033951"/>
<evidence type="ECO:0000313" key="4">
    <source>
        <dbReference type="Proteomes" id="UP000092445"/>
    </source>
</evidence>
<evidence type="ECO:0000256" key="2">
    <source>
        <dbReference type="SAM" id="MobiDB-lite"/>
    </source>
</evidence>
<dbReference type="EnsemblMetazoa" id="GPAI033951-RA">
    <property type="protein sequence ID" value="GPAI033951-PA"/>
    <property type="gene ID" value="GPAI033951"/>
</dbReference>
<keyword evidence="4" id="KW-1185">Reference proteome</keyword>
<proteinExistence type="predicted"/>
<evidence type="ECO:0000313" key="3">
    <source>
        <dbReference type="EnsemblMetazoa" id="GPAI033951-PA"/>
    </source>
</evidence>
<accession>A0A1B0A452</accession>
<feature type="coiled-coil region" evidence="1">
    <location>
        <begin position="153"/>
        <end position="196"/>
    </location>
</feature>
<reference evidence="4" key="1">
    <citation type="submission" date="2014-03" db="EMBL/GenBank/DDBJ databases">
        <authorList>
            <person name="Aksoy S."/>
            <person name="Warren W."/>
            <person name="Wilson R.K."/>
        </authorList>
    </citation>
    <scope>NUCLEOTIDE SEQUENCE [LARGE SCALE GENOMIC DNA]</scope>
    <source>
        <strain evidence="4">IAEA</strain>
    </source>
</reference>
<feature type="compositionally biased region" description="Basic and acidic residues" evidence="2">
    <location>
        <begin position="347"/>
        <end position="364"/>
    </location>
</feature>
<organism evidence="3 4">
    <name type="scientific">Glossina pallidipes</name>
    <name type="common">Tsetse fly</name>
    <dbReference type="NCBI Taxonomy" id="7398"/>
    <lineage>
        <taxon>Eukaryota</taxon>
        <taxon>Metazoa</taxon>
        <taxon>Ecdysozoa</taxon>
        <taxon>Arthropoda</taxon>
        <taxon>Hexapoda</taxon>
        <taxon>Insecta</taxon>
        <taxon>Pterygota</taxon>
        <taxon>Neoptera</taxon>
        <taxon>Endopterygota</taxon>
        <taxon>Diptera</taxon>
        <taxon>Brachycera</taxon>
        <taxon>Muscomorpha</taxon>
        <taxon>Hippoboscoidea</taxon>
        <taxon>Glossinidae</taxon>
        <taxon>Glossina</taxon>
    </lineage>
</organism>
<sequence>MEMNETPKLRKKFGLTLSSRLNKKRHSESPKTHMRSSQSPSFNCKVDLEVPRSPSDGGIEYTPPRKKLINLDDSFEYSPKLLDNSFSPSCLQSQTLVIESAEVGWKWNGSSKGVQLAANNDAPNLCTSSSILDNVGTELSSGLGTNKARSIYNVRREEERKKLEVEIRKAKKKLADQKLKERCDKLREQLKCVNKQKPIQAPAFNNSKKPSPSIVKDLETTVASNSLDDFFNDSISDGLLIAAVAATQEIEDKKEYITQNTFSECSTSSYCKKNTESSNNEYGMPVTPTSSKGEKRSSFYSKFLEDDFSDDLILSLDEGLLEAIQAKTPKTPLQRYKSMPIDSVSSKGDKLRNTNAKSTDKGSDEDSGVVVSSTKLFQRHSSSHVLNSKDPSSPGKTQQQNKM</sequence>
<name>A0A1B0A452_GLOPL</name>
<dbReference type="Proteomes" id="UP000092445">
    <property type="component" value="Unassembled WGS sequence"/>
</dbReference>
<protein>
    <submittedName>
        <fullName evidence="3">Uncharacterized protein</fullName>
    </submittedName>
</protein>
<feature type="compositionally biased region" description="Polar residues" evidence="2">
    <location>
        <begin position="274"/>
        <end position="291"/>
    </location>
</feature>
<feature type="region of interest" description="Disordered" evidence="2">
    <location>
        <begin position="1"/>
        <end position="64"/>
    </location>
</feature>
<evidence type="ECO:0000256" key="1">
    <source>
        <dbReference type="SAM" id="Coils"/>
    </source>
</evidence>
<feature type="region of interest" description="Disordered" evidence="2">
    <location>
        <begin position="332"/>
        <end position="403"/>
    </location>
</feature>
<reference evidence="3" key="2">
    <citation type="submission" date="2020-05" db="UniProtKB">
        <authorList>
            <consortium name="EnsemblMetazoa"/>
        </authorList>
    </citation>
    <scope>IDENTIFICATION</scope>
    <source>
        <strain evidence="3">IAEA</strain>
    </source>
</reference>
<feature type="compositionally biased region" description="Polar residues" evidence="2">
    <location>
        <begin position="383"/>
        <end position="403"/>
    </location>
</feature>
<keyword evidence="1" id="KW-0175">Coiled coil</keyword>